<evidence type="ECO:0000313" key="1">
    <source>
        <dbReference type="EMBL" id="KKL54939.1"/>
    </source>
</evidence>
<accession>A0A0F9D050</accession>
<reference evidence="1" key="1">
    <citation type="journal article" date="2015" name="Nature">
        <title>Complex archaea that bridge the gap between prokaryotes and eukaryotes.</title>
        <authorList>
            <person name="Spang A."/>
            <person name="Saw J.H."/>
            <person name="Jorgensen S.L."/>
            <person name="Zaremba-Niedzwiedzka K."/>
            <person name="Martijn J."/>
            <person name="Lind A.E."/>
            <person name="van Eijk R."/>
            <person name="Schleper C."/>
            <person name="Guy L."/>
            <person name="Ettema T.J."/>
        </authorList>
    </citation>
    <scope>NUCLEOTIDE SEQUENCE</scope>
</reference>
<name>A0A0F9D050_9ZZZZ</name>
<gene>
    <name evidence="1" type="ORF">LCGC14_2260430</name>
</gene>
<dbReference type="AlphaFoldDB" id="A0A0F9D050"/>
<sequence length="89" mass="10081">MKYKEGQQDNWLTSVSAAREMWEAHVLAEHVANTAEFTMQKFADITPEQAVDIGINAHSYLVDSTTRTIMFAKRLLDQYWLCGGKIGDS</sequence>
<dbReference type="EMBL" id="LAZR01031020">
    <property type="protein sequence ID" value="KKL54939.1"/>
    <property type="molecule type" value="Genomic_DNA"/>
</dbReference>
<protein>
    <submittedName>
        <fullName evidence="1">Uncharacterized protein</fullName>
    </submittedName>
</protein>
<comment type="caution">
    <text evidence="1">The sequence shown here is derived from an EMBL/GenBank/DDBJ whole genome shotgun (WGS) entry which is preliminary data.</text>
</comment>
<organism evidence="1">
    <name type="scientific">marine sediment metagenome</name>
    <dbReference type="NCBI Taxonomy" id="412755"/>
    <lineage>
        <taxon>unclassified sequences</taxon>
        <taxon>metagenomes</taxon>
        <taxon>ecological metagenomes</taxon>
    </lineage>
</organism>
<proteinExistence type="predicted"/>